<accession>Q2RTB3</accession>
<name>Q2RTB3_RHORT</name>
<proteinExistence type="inferred from homology"/>
<dbReference type="GO" id="GO:0006730">
    <property type="term" value="P:one-carbon metabolic process"/>
    <property type="evidence" value="ECO:0007669"/>
    <property type="project" value="UniProtKB-UniRule"/>
</dbReference>
<protein>
    <recommendedName>
        <fullName evidence="8">GTP cyclohydrolase 1</fullName>
        <ecNumber evidence="8">3.5.4.16</ecNumber>
    </recommendedName>
    <alternativeName>
        <fullName evidence="8">GTP cyclohydrolase I</fullName>
        <shortName evidence="8">GTP-CH-I</shortName>
    </alternativeName>
</protein>
<dbReference type="Gene3D" id="1.10.286.10">
    <property type="match status" value="1"/>
</dbReference>
<keyword evidence="8" id="KW-0862">Zinc</keyword>
<dbReference type="NCBIfam" id="NF006826">
    <property type="entry name" value="PRK09347.1-3"/>
    <property type="match status" value="1"/>
</dbReference>
<comment type="pathway">
    <text evidence="2 8">Cofactor biosynthesis; 7,8-dihydroneopterin triphosphate biosynthesis; 7,8-dihydroneopterin triphosphate from GTP: step 1/1.</text>
</comment>
<dbReference type="EnsemblBacteria" id="ABC22632">
    <property type="protein sequence ID" value="ABC22632"/>
    <property type="gene ID" value="Rru_A1832"/>
</dbReference>
<dbReference type="GO" id="GO:0005737">
    <property type="term" value="C:cytoplasm"/>
    <property type="evidence" value="ECO:0007669"/>
    <property type="project" value="TreeGrafter"/>
</dbReference>
<dbReference type="PhylomeDB" id="Q2RTB3"/>
<keyword evidence="5 8" id="KW-0554">One-carbon metabolism</keyword>
<dbReference type="GO" id="GO:0005525">
    <property type="term" value="F:GTP binding"/>
    <property type="evidence" value="ECO:0007669"/>
    <property type="project" value="UniProtKB-KW"/>
</dbReference>
<evidence type="ECO:0000313" key="11">
    <source>
        <dbReference type="Proteomes" id="UP000001929"/>
    </source>
</evidence>
<evidence type="ECO:0000256" key="7">
    <source>
        <dbReference type="ARBA" id="ARBA00023134"/>
    </source>
</evidence>
<dbReference type="RefSeq" id="WP_011389585.1">
    <property type="nucleotide sequence ID" value="NC_007643.1"/>
</dbReference>
<dbReference type="AlphaFoldDB" id="Q2RTB3"/>
<dbReference type="PANTHER" id="PTHR11109:SF7">
    <property type="entry name" value="GTP CYCLOHYDROLASE 1"/>
    <property type="match status" value="1"/>
</dbReference>
<feature type="domain" description="GTP cyclohydrolase I" evidence="9">
    <location>
        <begin position="31"/>
        <end position="208"/>
    </location>
</feature>
<reference evidence="10 11" key="1">
    <citation type="journal article" date="2011" name="Stand. Genomic Sci.">
        <title>Complete genome sequence of Rhodospirillum rubrum type strain (S1).</title>
        <authorList>
            <person name="Munk A.C."/>
            <person name="Copeland A."/>
            <person name="Lucas S."/>
            <person name="Lapidus A."/>
            <person name="Del Rio T.G."/>
            <person name="Barry K."/>
            <person name="Detter J.C."/>
            <person name="Hammon N."/>
            <person name="Israni S."/>
            <person name="Pitluck S."/>
            <person name="Brettin T."/>
            <person name="Bruce D."/>
            <person name="Han C."/>
            <person name="Tapia R."/>
            <person name="Gilna P."/>
            <person name="Schmutz J."/>
            <person name="Larimer F."/>
            <person name="Land M."/>
            <person name="Kyrpides N.C."/>
            <person name="Mavromatis K."/>
            <person name="Richardson P."/>
            <person name="Rohde M."/>
            <person name="Goker M."/>
            <person name="Klenk H.P."/>
            <person name="Zhang Y."/>
            <person name="Roberts G.P."/>
            <person name="Reslewic S."/>
            <person name="Schwartz D.C."/>
        </authorList>
    </citation>
    <scope>NUCLEOTIDE SEQUENCE [LARGE SCALE GENOMIC DNA]</scope>
    <source>
        <strain evidence="11">ATCC 11170 / ATH 1.1.1 / DSM 467 / LMG 4362 / NCIMB 8255 / S1</strain>
    </source>
</reference>
<dbReference type="PANTHER" id="PTHR11109">
    <property type="entry name" value="GTP CYCLOHYDROLASE I"/>
    <property type="match status" value="1"/>
</dbReference>
<dbReference type="GO" id="GO:0006729">
    <property type="term" value="P:tetrahydrobiopterin biosynthetic process"/>
    <property type="evidence" value="ECO:0007669"/>
    <property type="project" value="TreeGrafter"/>
</dbReference>
<evidence type="ECO:0000313" key="10">
    <source>
        <dbReference type="EMBL" id="ABC22632.1"/>
    </source>
</evidence>
<dbReference type="EMBL" id="CP000230">
    <property type="protein sequence ID" value="ABC22632.1"/>
    <property type="molecule type" value="Genomic_DNA"/>
</dbReference>
<dbReference type="InterPro" id="IPR020602">
    <property type="entry name" value="GTP_CycHdrlase_I_dom"/>
</dbReference>
<dbReference type="HOGENOM" id="CLU_049768_3_1_5"/>
<keyword evidence="8" id="KW-0547">Nucleotide-binding</keyword>
<dbReference type="GO" id="GO:0046654">
    <property type="term" value="P:tetrahydrofolate biosynthetic process"/>
    <property type="evidence" value="ECO:0007669"/>
    <property type="project" value="UniProtKB-UniRule"/>
</dbReference>
<keyword evidence="6 8" id="KW-0378">Hydrolase</keyword>
<dbReference type="GO" id="GO:0003934">
    <property type="term" value="F:GTP cyclohydrolase I activity"/>
    <property type="evidence" value="ECO:0007669"/>
    <property type="project" value="UniProtKB-UniRule"/>
</dbReference>
<gene>
    <name evidence="8" type="primary">folE</name>
    <name evidence="10" type="ordered locus">Rru_A1832</name>
</gene>
<evidence type="ECO:0000256" key="8">
    <source>
        <dbReference type="HAMAP-Rule" id="MF_00223"/>
    </source>
</evidence>
<evidence type="ECO:0000256" key="2">
    <source>
        <dbReference type="ARBA" id="ARBA00005080"/>
    </source>
</evidence>
<comment type="subunit">
    <text evidence="4">Toroid-shaped homodecamer, composed of two pentamers of five dimers.</text>
</comment>
<comment type="similarity">
    <text evidence="3 8">Belongs to the GTP cyclohydrolase I family.</text>
</comment>
<dbReference type="KEGG" id="rru:Rru_A1832"/>
<dbReference type="HAMAP" id="MF_00223">
    <property type="entry name" value="FolE"/>
    <property type="match status" value="1"/>
</dbReference>
<dbReference type="FunFam" id="3.30.1130.10:FF:000001">
    <property type="entry name" value="GTP cyclohydrolase 1"/>
    <property type="match status" value="1"/>
</dbReference>
<comment type="catalytic activity">
    <reaction evidence="1 8">
        <text>GTP + H2O = 7,8-dihydroneopterin 3'-triphosphate + formate + H(+)</text>
        <dbReference type="Rhea" id="RHEA:17473"/>
        <dbReference type="ChEBI" id="CHEBI:15377"/>
        <dbReference type="ChEBI" id="CHEBI:15378"/>
        <dbReference type="ChEBI" id="CHEBI:15740"/>
        <dbReference type="ChEBI" id="CHEBI:37565"/>
        <dbReference type="ChEBI" id="CHEBI:58462"/>
        <dbReference type="EC" id="3.5.4.16"/>
    </reaction>
</comment>
<dbReference type="InterPro" id="IPR001474">
    <property type="entry name" value="GTP_CycHdrlase_I"/>
</dbReference>
<dbReference type="PATRIC" id="fig|269796.9.peg.1910"/>
<dbReference type="EC" id="3.5.4.16" evidence="8"/>
<dbReference type="Pfam" id="PF01227">
    <property type="entry name" value="GTP_cyclohydroI"/>
    <property type="match status" value="1"/>
</dbReference>
<evidence type="ECO:0000256" key="3">
    <source>
        <dbReference type="ARBA" id="ARBA00008085"/>
    </source>
</evidence>
<evidence type="ECO:0000256" key="1">
    <source>
        <dbReference type="ARBA" id="ARBA00001052"/>
    </source>
</evidence>
<dbReference type="SUPFAM" id="SSF55620">
    <property type="entry name" value="Tetrahydrobiopterin biosynthesis enzymes-like"/>
    <property type="match status" value="1"/>
</dbReference>
<dbReference type="InterPro" id="IPR018234">
    <property type="entry name" value="GTP_CycHdrlase_I_CS"/>
</dbReference>
<dbReference type="GO" id="GO:0008270">
    <property type="term" value="F:zinc ion binding"/>
    <property type="evidence" value="ECO:0007669"/>
    <property type="project" value="UniProtKB-UniRule"/>
</dbReference>
<feature type="binding site" evidence="8">
    <location>
        <position position="172"/>
    </location>
    <ligand>
        <name>Zn(2+)</name>
        <dbReference type="ChEBI" id="CHEBI:29105"/>
    </ligand>
</feature>
<keyword evidence="7 8" id="KW-0342">GTP-binding</keyword>
<dbReference type="InterPro" id="IPR043134">
    <property type="entry name" value="GTP-CH-I_N"/>
</dbReference>
<evidence type="ECO:0000256" key="5">
    <source>
        <dbReference type="ARBA" id="ARBA00022563"/>
    </source>
</evidence>
<comment type="subunit">
    <text evidence="8">Homopolymer.</text>
</comment>
<sequence length="210" mass="22959">MEKTLLSRAQSGVEAFDATPYYKPVSVGEAEAAIAVLLRYIGEDPTREGLVETPARFIRACGHHFAGYAQDPLRILATTFSESAGYAGMILLRDIRFEAFCEHHLAPIIGKAHVAYMPNDRVVGLSKLARVVDVFAKRLQLQERMTMQIATAIEAALAPRGVAVLIESEHHCMSTRGAYKPGSTMVTSVTTGCFEADGAPRREFFEAVRA</sequence>
<dbReference type="eggNOG" id="COG0302">
    <property type="taxonomic scope" value="Bacteria"/>
</dbReference>
<keyword evidence="8" id="KW-0479">Metal-binding</keyword>
<dbReference type="PROSITE" id="PS00860">
    <property type="entry name" value="GTP_CYCLOHYDROL_1_2"/>
    <property type="match status" value="1"/>
</dbReference>
<dbReference type="STRING" id="269796.Rru_A1832"/>
<dbReference type="UniPathway" id="UPA00848">
    <property type="reaction ID" value="UER00151"/>
</dbReference>
<organism evidence="10 11">
    <name type="scientific">Rhodospirillum rubrum (strain ATCC 11170 / ATH 1.1.1 / DSM 467 / LMG 4362 / NCIMB 8255 / S1)</name>
    <dbReference type="NCBI Taxonomy" id="269796"/>
    <lineage>
        <taxon>Bacteria</taxon>
        <taxon>Pseudomonadati</taxon>
        <taxon>Pseudomonadota</taxon>
        <taxon>Alphaproteobacteria</taxon>
        <taxon>Rhodospirillales</taxon>
        <taxon>Rhodospirillaceae</taxon>
        <taxon>Rhodospirillum</taxon>
    </lineage>
</organism>
<keyword evidence="11" id="KW-1185">Reference proteome</keyword>
<feature type="binding site" evidence="8">
    <location>
        <position position="101"/>
    </location>
    <ligand>
        <name>Zn(2+)</name>
        <dbReference type="ChEBI" id="CHEBI:29105"/>
    </ligand>
</feature>
<evidence type="ECO:0000256" key="6">
    <source>
        <dbReference type="ARBA" id="ARBA00022801"/>
    </source>
</evidence>
<dbReference type="Gene3D" id="3.30.1130.10">
    <property type="match status" value="1"/>
</dbReference>
<dbReference type="NCBIfam" id="NF006825">
    <property type="entry name" value="PRK09347.1-2"/>
    <property type="match status" value="1"/>
</dbReference>
<dbReference type="Proteomes" id="UP000001929">
    <property type="component" value="Chromosome"/>
</dbReference>
<evidence type="ECO:0000259" key="9">
    <source>
        <dbReference type="Pfam" id="PF01227"/>
    </source>
</evidence>
<dbReference type="InterPro" id="IPR043133">
    <property type="entry name" value="GTP-CH-I_C/QueF"/>
</dbReference>
<feature type="binding site" evidence="8">
    <location>
        <position position="104"/>
    </location>
    <ligand>
        <name>Zn(2+)</name>
        <dbReference type="ChEBI" id="CHEBI:29105"/>
    </ligand>
</feature>
<evidence type="ECO:0000256" key="4">
    <source>
        <dbReference type="ARBA" id="ARBA00011857"/>
    </source>
</evidence>
<dbReference type="NCBIfam" id="TIGR00063">
    <property type="entry name" value="folE"/>
    <property type="match status" value="1"/>
</dbReference>